<protein>
    <submittedName>
        <fullName evidence="4">Helix-turn-helix transcriptional regulator</fullName>
    </submittedName>
</protein>
<keyword evidence="5" id="KW-1185">Reference proteome</keyword>
<accession>A0A7M1SUH6</accession>
<organism evidence="4 5">
    <name type="scientific">Ruania alkalisoli</name>
    <dbReference type="NCBI Taxonomy" id="2779775"/>
    <lineage>
        <taxon>Bacteria</taxon>
        <taxon>Bacillati</taxon>
        <taxon>Actinomycetota</taxon>
        <taxon>Actinomycetes</taxon>
        <taxon>Micrococcales</taxon>
        <taxon>Ruaniaceae</taxon>
        <taxon>Ruania</taxon>
    </lineage>
</organism>
<dbReference type="PROSITE" id="PS50943">
    <property type="entry name" value="HTH_CROC1"/>
    <property type="match status" value="1"/>
</dbReference>
<proteinExistence type="predicted"/>
<dbReference type="AlphaFoldDB" id="A0A7M1SUH6"/>
<dbReference type="InterPro" id="IPR014710">
    <property type="entry name" value="RmlC-like_jellyroll"/>
</dbReference>
<dbReference type="Pfam" id="PF07883">
    <property type="entry name" value="Cupin_2"/>
    <property type="match status" value="1"/>
</dbReference>
<dbReference type="InterPro" id="IPR001387">
    <property type="entry name" value="Cro/C1-type_HTH"/>
</dbReference>
<feature type="region of interest" description="Disordered" evidence="2">
    <location>
        <begin position="1"/>
        <end position="24"/>
    </location>
</feature>
<evidence type="ECO:0000256" key="2">
    <source>
        <dbReference type="SAM" id="MobiDB-lite"/>
    </source>
</evidence>
<dbReference type="EMBL" id="CP063169">
    <property type="protein sequence ID" value="QOR71240.1"/>
    <property type="molecule type" value="Genomic_DNA"/>
</dbReference>
<dbReference type="GO" id="GO:0003677">
    <property type="term" value="F:DNA binding"/>
    <property type="evidence" value="ECO:0007669"/>
    <property type="project" value="UniProtKB-KW"/>
</dbReference>
<evidence type="ECO:0000259" key="3">
    <source>
        <dbReference type="PROSITE" id="PS50943"/>
    </source>
</evidence>
<reference evidence="4 5" key="1">
    <citation type="submission" date="2020-10" db="EMBL/GenBank/DDBJ databases">
        <title>Haloactinobacterium sp. RN3S43, a bacterium isolated from saline soil.</title>
        <authorList>
            <person name="Sun J.-Q."/>
        </authorList>
    </citation>
    <scope>NUCLEOTIDE SEQUENCE [LARGE SCALE GENOMIC DNA]</scope>
    <source>
        <strain evidence="4 5">RN3S43</strain>
    </source>
</reference>
<feature type="compositionally biased region" description="Basic residues" evidence="2">
    <location>
        <begin position="8"/>
        <end position="17"/>
    </location>
</feature>
<dbReference type="Proteomes" id="UP000593758">
    <property type="component" value="Chromosome"/>
</dbReference>
<evidence type="ECO:0000256" key="1">
    <source>
        <dbReference type="ARBA" id="ARBA00023125"/>
    </source>
</evidence>
<feature type="domain" description="HTH cro/C1-type" evidence="3">
    <location>
        <begin position="31"/>
        <end position="85"/>
    </location>
</feature>
<dbReference type="InterPro" id="IPR050807">
    <property type="entry name" value="TransReg_Diox_bact_type"/>
</dbReference>
<sequence>MTTTAPKSPRRTRRRQPTKQSEADVLLGAAIRTARKERGMTLVQVGAASGLSHPFLSQLEHGRARPSMRSLFQIAQALGTTQQELLAAARPPSDEVQRGSAAPLVDVDSGGARLLMQTPSGTGVTEFLGAPPQFEDFFRHSRHELLYVVSGSIDVEILDDQGISTITTLGPRDSIGYAGETDHRFRRHGPDPSVVLVVHTPDGPKSA</sequence>
<dbReference type="InterPro" id="IPR013096">
    <property type="entry name" value="Cupin_2"/>
</dbReference>
<dbReference type="KEGG" id="halt:IM660_02750"/>
<dbReference type="Gene3D" id="1.10.260.40">
    <property type="entry name" value="lambda repressor-like DNA-binding domains"/>
    <property type="match status" value="1"/>
</dbReference>
<dbReference type="GO" id="GO:0003700">
    <property type="term" value="F:DNA-binding transcription factor activity"/>
    <property type="evidence" value="ECO:0007669"/>
    <property type="project" value="TreeGrafter"/>
</dbReference>
<dbReference type="Pfam" id="PF01381">
    <property type="entry name" value="HTH_3"/>
    <property type="match status" value="1"/>
</dbReference>
<dbReference type="InterPro" id="IPR010982">
    <property type="entry name" value="Lambda_DNA-bd_dom_sf"/>
</dbReference>
<dbReference type="CDD" id="cd00093">
    <property type="entry name" value="HTH_XRE"/>
    <property type="match status" value="1"/>
</dbReference>
<dbReference type="CDD" id="cd02209">
    <property type="entry name" value="cupin_XRE_C"/>
    <property type="match status" value="1"/>
</dbReference>
<keyword evidence="1" id="KW-0238">DNA-binding</keyword>
<evidence type="ECO:0000313" key="4">
    <source>
        <dbReference type="EMBL" id="QOR71240.1"/>
    </source>
</evidence>
<dbReference type="SUPFAM" id="SSF51182">
    <property type="entry name" value="RmlC-like cupins"/>
    <property type="match status" value="1"/>
</dbReference>
<evidence type="ECO:0000313" key="5">
    <source>
        <dbReference type="Proteomes" id="UP000593758"/>
    </source>
</evidence>
<dbReference type="SUPFAM" id="SSF47413">
    <property type="entry name" value="lambda repressor-like DNA-binding domains"/>
    <property type="match status" value="1"/>
</dbReference>
<name>A0A7M1SUH6_9MICO</name>
<gene>
    <name evidence="4" type="ORF">IM660_02750</name>
</gene>
<dbReference type="GO" id="GO:0005829">
    <property type="term" value="C:cytosol"/>
    <property type="evidence" value="ECO:0007669"/>
    <property type="project" value="TreeGrafter"/>
</dbReference>
<dbReference type="RefSeq" id="WP_193497905.1">
    <property type="nucleotide sequence ID" value="NZ_CP063169.1"/>
</dbReference>
<dbReference type="InterPro" id="IPR011051">
    <property type="entry name" value="RmlC_Cupin_sf"/>
</dbReference>
<dbReference type="SMART" id="SM00530">
    <property type="entry name" value="HTH_XRE"/>
    <property type="match status" value="1"/>
</dbReference>
<dbReference type="Gene3D" id="2.60.120.10">
    <property type="entry name" value="Jelly Rolls"/>
    <property type="match status" value="1"/>
</dbReference>
<dbReference type="PANTHER" id="PTHR46797:SF1">
    <property type="entry name" value="METHYLPHOSPHONATE SYNTHASE"/>
    <property type="match status" value="1"/>
</dbReference>
<dbReference type="PANTHER" id="PTHR46797">
    <property type="entry name" value="HTH-TYPE TRANSCRIPTIONAL REGULATOR"/>
    <property type="match status" value="1"/>
</dbReference>